<protein>
    <submittedName>
        <fullName evidence="2">Transposase IS4 family protein</fullName>
    </submittedName>
</protein>
<dbReference type="PANTHER" id="PTHR30007">
    <property type="entry name" value="PHP DOMAIN PROTEIN"/>
    <property type="match status" value="1"/>
</dbReference>
<geneLocation type="plasmid" evidence="2 3">
    <name>pBPHY01</name>
</geneLocation>
<evidence type="ECO:0000313" key="3">
    <source>
        <dbReference type="Proteomes" id="UP000001192"/>
    </source>
</evidence>
<keyword evidence="2" id="KW-0614">Plasmid</keyword>
<dbReference type="Pfam" id="PF01609">
    <property type="entry name" value="DDE_Tnp_1"/>
    <property type="match status" value="1"/>
</dbReference>
<dbReference type="InterPro" id="IPR002559">
    <property type="entry name" value="Transposase_11"/>
</dbReference>
<dbReference type="GO" id="GO:0006313">
    <property type="term" value="P:DNA transposition"/>
    <property type="evidence" value="ECO:0007669"/>
    <property type="project" value="InterPro"/>
</dbReference>
<evidence type="ECO:0000313" key="2">
    <source>
        <dbReference type="EMBL" id="ACC75852.1"/>
    </source>
</evidence>
<sequence length="274" mass="30144">MVSPLPLAMVLPVNNDSGDMHSIIRARRTAVTSPAAVILDGRTLRSTSESRPHTGCDGYKGKQGSNVHLAIESLGQLLAVSVRPANERQRAQVGELARQVPLATGQTVKVAFSEQGYTGEEPAQPALDEGIQLQTISSAKAKKGLVLSPRRWVVERCVGWLNRFRLLARYYERLSKTLAGLHFVVVSVLMQIHFVTVRIGPDALQDQAGSRLRDYSECARVRRGLMREAAFLSFCIGTSGASSRICLSNGKQGLPRPRFPERFSWHTNLKTRKG</sequence>
<dbReference type="AlphaFoldDB" id="B2JTE9"/>
<dbReference type="GO" id="GO:0004803">
    <property type="term" value="F:transposase activity"/>
    <property type="evidence" value="ECO:0007669"/>
    <property type="project" value="InterPro"/>
</dbReference>
<dbReference type="PANTHER" id="PTHR30007:SF0">
    <property type="entry name" value="TRANSPOSASE"/>
    <property type="match status" value="1"/>
</dbReference>
<reference evidence="3" key="1">
    <citation type="journal article" date="2014" name="Stand. Genomic Sci.">
        <title>Complete genome sequence of Burkholderia phymatum STM815(T), a broad host range and efficient nitrogen-fixing symbiont of Mimosa species.</title>
        <authorList>
            <person name="Moulin L."/>
            <person name="Klonowska A."/>
            <person name="Caroline B."/>
            <person name="Booth K."/>
            <person name="Vriezen J.A."/>
            <person name="Melkonian R."/>
            <person name="James E.K."/>
            <person name="Young J.P."/>
            <person name="Bena G."/>
            <person name="Hauser L."/>
            <person name="Land M."/>
            <person name="Kyrpides N."/>
            <person name="Bruce D."/>
            <person name="Chain P."/>
            <person name="Copeland A."/>
            <person name="Pitluck S."/>
            <person name="Woyke T."/>
            <person name="Lizotte-Waniewski M."/>
            <person name="Bristow J."/>
            <person name="Riley M."/>
        </authorList>
    </citation>
    <scope>NUCLEOTIDE SEQUENCE [LARGE SCALE GENOMIC DNA]</scope>
    <source>
        <strain evidence="3">DSM 17167 / CIP 108236 / LMG 21445 / STM815</strain>
        <plasmid evidence="3">Plasmid pBPHY01</plasmid>
    </source>
</reference>
<keyword evidence="3" id="KW-1185">Reference proteome</keyword>
<dbReference type="EMBL" id="CP001045">
    <property type="protein sequence ID" value="ACC75852.1"/>
    <property type="molecule type" value="Genomic_DNA"/>
</dbReference>
<feature type="domain" description="Transposase IS4-like" evidence="1">
    <location>
        <begin position="36"/>
        <end position="186"/>
    </location>
</feature>
<gene>
    <name evidence="2" type="ordered locus">Bphy_6839</name>
</gene>
<organism evidence="2 3">
    <name type="scientific">Paraburkholderia phymatum (strain DSM 17167 / CIP 108236 / LMG 21445 / STM815)</name>
    <name type="common">Burkholderia phymatum</name>
    <dbReference type="NCBI Taxonomy" id="391038"/>
    <lineage>
        <taxon>Bacteria</taxon>
        <taxon>Pseudomonadati</taxon>
        <taxon>Pseudomonadota</taxon>
        <taxon>Betaproteobacteria</taxon>
        <taxon>Burkholderiales</taxon>
        <taxon>Burkholderiaceae</taxon>
        <taxon>Paraburkholderia</taxon>
    </lineage>
</organism>
<evidence type="ECO:0000259" key="1">
    <source>
        <dbReference type="Pfam" id="PF01609"/>
    </source>
</evidence>
<dbReference type="Proteomes" id="UP000001192">
    <property type="component" value="Plasmid pBPHY01"/>
</dbReference>
<name>B2JTE9_PARP8</name>
<dbReference type="HOGENOM" id="CLU_1014419_0_0_4"/>
<proteinExistence type="predicted"/>
<dbReference type="GO" id="GO:0003677">
    <property type="term" value="F:DNA binding"/>
    <property type="evidence" value="ECO:0007669"/>
    <property type="project" value="InterPro"/>
</dbReference>
<dbReference type="KEGG" id="bph:Bphy_6839"/>
<accession>B2JTE9</accession>